<evidence type="ECO:0000256" key="1">
    <source>
        <dbReference type="ARBA" id="ARBA00004141"/>
    </source>
</evidence>
<dbReference type="Proteomes" id="UP001154252">
    <property type="component" value="Unassembled WGS sequence"/>
</dbReference>
<protein>
    <submittedName>
        <fullName evidence="6">Uncharacterized protein</fullName>
    </submittedName>
</protein>
<dbReference type="GO" id="GO:0016020">
    <property type="term" value="C:membrane"/>
    <property type="evidence" value="ECO:0007669"/>
    <property type="project" value="UniProtKB-SubCell"/>
</dbReference>
<evidence type="ECO:0000256" key="3">
    <source>
        <dbReference type="ARBA" id="ARBA00022692"/>
    </source>
</evidence>
<comment type="subcellular location">
    <subcellularLocation>
        <location evidence="1">Membrane</location>
        <topology evidence="1">Multi-pass membrane protein</topology>
    </subcellularLocation>
</comment>
<proteinExistence type="predicted"/>
<name>A0A9W4KH77_9EURO</name>
<organism evidence="6 7">
    <name type="scientific">Penicillium egyptiacum</name>
    <dbReference type="NCBI Taxonomy" id="1303716"/>
    <lineage>
        <taxon>Eukaryota</taxon>
        <taxon>Fungi</taxon>
        <taxon>Dikarya</taxon>
        <taxon>Ascomycota</taxon>
        <taxon>Pezizomycotina</taxon>
        <taxon>Eurotiomycetes</taxon>
        <taxon>Eurotiomycetidae</taxon>
        <taxon>Eurotiales</taxon>
        <taxon>Aspergillaceae</taxon>
        <taxon>Penicillium</taxon>
    </lineage>
</organism>
<sequence length="168" mass="19204">MSEYSQASRQPRLLTTNHRGMKEDINLHGNELNYMTAVFWTSYCNTGLLGLTRTPINIALPTLEIGWDSSRSAVLGRRMQNPNTIYAMRFFIGICESCSFTGVKYVIGSWYKPGEVTRRVALFLCRFSTWDYVRGLLAGCCFYEFEGKHGLPGTYLTPIMYEGLCPWH</sequence>
<keyword evidence="4" id="KW-1133">Transmembrane helix</keyword>
<keyword evidence="7" id="KW-1185">Reference proteome</keyword>
<dbReference type="Gene3D" id="1.20.1250.20">
    <property type="entry name" value="MFS general substrate transporter like domains"/>
    <property type="match status" value="1"/>
</dbReference>
<dbReference type="EMBL" id="CAJVRC010000887">
    <property type="protein sequence ID" value="CAG8905381.1"/>
    <property type="molecule type" value="Genomic_DNA"/>
</dbReference>
<evidence type="ECO:0000313" key="6">
    <source>
        <dbReference type="EMBL" id="CAG8905381.1"/>
    </source>
</evidence>
<dbReference type="SUPFAM" id="SSF103473">
    <property type="entry name" value="MFS general substrate transporter"/>
    <property type="match status" value="1"/>
</dbReference>
<accession>A0A9W4KH77</accession>
<evidence type="ECO:0000256" key="5">
    <source>
        <dbReference type="ARBA" id="ARBA00023136"/>
    </source>
</evidence>
<dbReference type="PANTHER" id="PTHR43791:SF39">
    <property type="entry name" value="TRANSPORTER LIZ1_SEO1, PUTATIVE (AFU_ORTHOLOGUE AFUA_3G00980)-RELATED"/>
    <property type="match status" value="1"/>
</dbReference>
<dbReference type="OrthoDB" id="6132182at2759"/>
<reference evidence="6" key="1">
    <citation type="submission" date="2021-07" db="EMBL/GenBank/DDBJ databases">
        <authorList>
            <person name="Branca A.L. A."/>
        </authorList>
    </citation>
    <scope>NUCLEOTIDE SEQUENCE</scope>
</reference>
<comment type="caution">
    <text evidence="6">The sequence shown here is derived from an EMBL/GenBank/DDBJ whole genome shotgun (WGS) entry which is preliminary data.</text>
</comment>
<keyword evidence="3" id="KW-0812">Transmembrane</keyword>
<keyword evidence="2" id="KW-0813">Transport</keyword>
<evidence type="ECO:0000313" key="7">
    <source>
        <dbReference type="Proteomes" id="UP001154252"/>
    </source>
</evidence>
<dbReference type="PANTHER" id="PTHR43791">
    <property type="entry name" value="PERMEASE-RELATED"/>
    <property type="match status" value="1"/>
</dbReference>
<evidence type="ECO:0000256" key="4">
    <source>
        <dbReference type="ARBA" id="ARBA00022989"/>
    </source>
</evidence>
<dbReference type="AlphaFoldDB" id="A0A9W4KH77"/>
<dbReference type="GO" id="GO:0022857">
    <property type="term" value="F:transmembrane transporter activity"/>
    <property type="evidence" value="ECO:0007669"/>
    <property type="project" value="TreeGrafter"/>
</dbReference>
<keyword evidence="5" id="KW-0472">Membrane</keyword>
<dbReference type="InterPro" id="IPR036259">
    <property type="entry name" value="MFS_trans_sf"/>
</dbReference>
<gene>
    <name evidence="6" type="ORF">PEGY_LOCUS8147</name>
</gene>
<evidence type="ECO:0000256" key="2">
    <source>
        <dbReference type="ARBA" id="ARBA00022448"/>
    </source>
</evidence>